<evidence type="ECO:0000256" key="4">
    <source>
        <dbReference type="ARBA" id="ARBA00067747"/>
    </source>
</evidence>
<evidence type="ECO:0000256" key="1">
    <source>
        <dbReference type="ARBA" id="ARBA00005086"/>
    </source>
</evidence>
<comment type="similarity">
    <text evidence="2">Belongs to the 3-hydroxyacyl-CoA dehydrogenase family.</text>
</comment>
<dbReference type="PANTHER" id="PTHR48075:SF5">
    <property type="entry name" value="3-HYDROXYBUTYRYL-COA DEHYDROGENASE"/>
    <property type="match status" value="1"/>
</dbReference>
<evidence type="ECO:0000256" key="2">
    <source>
        <dbReference type="ARBA" id="ARBA00009463"/>
    </source>
</evidence>
<protein>
    <recommendedName>
        <fullName evidence="4">3-hydroxybutyryl-CoA dehydrogenase</fullName>
    </recommendedName>
</protein>
<dbReference type="InterPro" id="IPR006176">
    <property type="entry name" value="3-OHacyl-CoA_DH_NAD-bd"/>
</dbReference>
<dbReference type="AlphaFoldDB" id="A0A9D0ZQV3"/>
<evidence type="ECO:0000256" key="3">
    <source>
        <dbReference type="ARBA" id="ARBA00023002"/>
    </source>
</evidence>
<proteinExistence type="inferred from homology"/>
<dbReference type="SUPFAM" id="SSF48179">
    <property type="entry name" value="6-phosphogluconate dehydrogenase C-terminal domain-like"/>
    <property type="match status" value="2"/>
</dbReference>
<gene>
    <name evidence="7" type="ORF">IAA52_11820</name>
</gene>
<dbReference type="EMBL" id="DVFZ01000108">
    <property type="protein sequence ID" value="HIQ83774.1"/>
    <property type="molecule type" value="Genomic_DNA"/>
</dbReference>
<dbReference type="PANTHER" id="PTHR48075">
    <property type="entry name" value="3-HYDROXYACYL-COA DEHYDROGENASE FAMILY PROTEIN"/>
    <property type="match status" value="1"/>
</dbReference>
<reference evidence="7" key="2">
    <citation type="journal article" date="2021" name="PeerJ">
        <title>Extensive microbial diversity within the chicken gut microbiome revealed by metagenomics and culture.</title>
        <authorList>
            <person name="Gilroy R."/>
            <person name="Ravi A."/>
            <person name="Getino M."/>
            <person name="Pursley I."/>
            <person name="Horton D.L."/>
            <person name="Alikhan N.F."/>
            <person name="Baker D."/>
            <person name="Gharbi K."/>
            <person name="Hall N."/>
            <person name="Watson M."/>
            <person name="Adriaenssens E.M."/>
            <person name="Foster-Nyarko E."/>
            <person name="Jarju S."/>
            <person name="Secka A."/>
            <person name="Antonio M."/>
            <person name="Oren A."/>
            <person name="Chaudhuri R.R."/>
            <person name="La Ragione R."/>
            <person name="Hildebrand F."/>
            <person name="Pallen M.J."/>
        </authorList>
    </citation>
    <scope>NUCLEOTIDE SEQUENCE</scope>
    <source>
        <strain evidence="7">ChiSjej6B24-2974</strain>
    </source>
</reference>
<dbReference type="GO" id="GO:0070403">
    <property type="term" value="F:NAD+ binding"/>
    <property type="evidence" value="ECO:0007669"/>
    <property type="project" value="InterPro"/>
</dbReference>
<dbReference type="SUPFAM" id="SSF51735">
    <property type="entry name" value="NAD(P)-binding Rossmann-fold domains"/>
    <property type="match status" value="1"/>
</dbReference>
<evidence type="ECO:0000259" key="5">
    <source>
        <dbReference type="Pfam" id="PF00725"/>
    </source>
</evidence>
<reference evidence="7" key="1">
    <citation type="submission" date="2020-10" db="EMBL/GenBank/DDBJ databases">
        <authorList>
            <person name="Gilroy R."/>
        </authorList>
    </citation>
    <scope>NUCLEOTIDE SEQUENCE</scope>
    <source>
        <strain evidence="7">ChiSjej6B24-2974</strain>
    </source>
</reference>
<evidence type="ECO:0000259" key="6">
    <source>
        <dbReference type="Pfam" id="PF02737"/>
    </source>
</evidence>
<evidence type="ECO:0000313" key="8">
    <source>
        <dbReference type="Proteomes" id="UP000824260"/>
    </source>
</evidence>
<dbReference type="GO" id="GO:0006631">
    <property type="term" value="P:fatty acid metabolic process"/>
    <property type="evidence" value="ECO:0007669"/>
    <property type="project" value="InterPro"/>
</dbReference>
<dbReference type="InterPro" id="IPR006108">
    <property type="entry name" value="3HC_DH_C"/>
</dbReference>
<feature type="domain" description="3-hydroxyacyl-CoA dehydrogenase C-terminal" evidence="5">
    <location>
        <begin position="192"/>
        <end position="286"/>
    </location>
</feature>
<comment type="caution">
    <text evidence="7">The sequence shown here is derived from an EMBL/GenBank/DDBJ whole genome shotgun (WGS) entry which is preliminary data.</text>
</comment>
<dbReference type="Pfam" id="PF00725">
    <property type="entry name" value="3HCDH"/>
    <property type="match status" value="1"/>
</dbReference>
<dbReference type="InterPro" id="IPR008927">
    <property type="entry name" value="6-PGluconate_DH-like_C_sf"/>
</dbReference>
<dbReference type="GO" id="GO:0016616">
    <property type="term" value="F:oxidoreductase activity, acting on the CH-OH group of donors, NAD or NADP as acceptor"/>
    <property type="evidence" value="ECO:0007669"/>
    <property type="project" value="InterPro"/>
</dbReference>
<dbReference type="Pfam" id="PF02737">
    <property type="entry name" value="3HCDH_N"/>
    <property type="match status" value="1"/>
</dbReference>
<organism evidence="7 8">
    <name type="scientific">Candidatus Pullichristensenella stercorigallinarum</name>
    <dbReference type="NCBI Taxonomy" id="2840909"/>
    <lineage>
        <taxon>Bacteria</taxon>
        <taxon>Bacillati</taxon>
        <taxon>Bacillota</taxon>
        <taxon>Clostridia</taxon>
        <taxon>Candidatus Pullichristensenella</taxon>
    </lineage>
</organism>
<name>A0A9D0ZQV3_9FIRM</name>
<feature type="domain" description="3-hydroxyacyl-CoA dehydrogenase NAD binding" evidence="6">
    <location>
        <begin position="8"/>
        <end position="189"/>
    </location>
</feature>
<dbReference type="InterPro" id="IPR036291">
    <property type="entry name" value="NAD(P)-bd_dom_sf"/>
</dbReference>
<dbReference type="Gene3D" id="1.10.1040.10">
    <property type="entry name" value="N-(1-d-carboxylethyl)-l-norvaline Dehydrogenase, domain 2"/>
    <property type="match status" value="2"/>
</dbReference>
<keyword evidence="3" id="KW-0560">Oxidoreductase</keyword>
<sequence>MKLQDLKTVAVIGAGDMGHGIAQLAVMAGYDVNLCDIKAEFVERGMSRIFASMEKLVSKGRCPAEALERARNGALKPFTDTAEAVKNADFIIEVVAEKVSVKESVLRAASEAAREDAIIATNTSTMSITMLSNFVKKPERFIGTHYFNPAVLMKLVEVINGDKTAEETSRFALDYAQKVGKISVYAKKDTPGFIANRIFYPAHIYNCACIEKDGVTPEDIDASMMNAGLKMGPMELIDYTGVDITASCFDYYCEHLSKEFCVPKVLADLLAQGKLGKKSGEGFYKWVDGARPAISKEAATGRYNSDLFFYVQANEATKLYEEGVCSLEDCDKAMKYGYNTPGPIEYIRNHAAEDVAKALAEISEHFGIEVFKPTKTISSGDYK</sequence>
<accession>A0A9D0ZQV3</accession>
<dbReference type="FunFam" id="3.40.50.720:FF:000009">
    <property type="entry name" value="Fatty oxidation complex, alpha subunit"/>
    <property type="match status" value="1"/>
</dbReference>
<evidence type="ECO:0000313" key="7">
    <source>
        <dbReference type="EMBL" id="HIQ83774.1"/>
    </source>
</evidence>
<comment type="pathway">
    <text evidence="1">Lipid metabolism; butanoate metabolism.</text>
</comment>
<dbReference type="InterPro" id="IPR013328">
    <property type="entry name" value="6PGD_dom2"/>
</dbReference>
<dbReference type="Proteomes" id="UP000824260">
    <property type="component" value="Unassembled WGS sequence"/>
</dbReference>
<dbReference type="Gene3D" id="3.40.50.720">
    <property type="entry name" value="NAD(P)-binding Rossmann-like Domain"/>
    <property type="match status" value="1"/>
</dbReference>